<evidence type="ECO:0000313" key="3">
    <source>
        <dbReference type="Proteomes" id="UP000478052"/>
    </source>
</evidence>
<keyword evidence="1" id="KW-0812">Transmembrane</keyword>
<organism evidence="2 3">
    <name type="scientific">Aphis craccivora</name>
    <name type="common">Cowpea aphid</name>
    <dbReference type="NCBI Taxonomy" id="307492"/>
    <lineage>
        <taxon>Eukaryota</taxon>
        <taxon>Metazoa</taxon>
        <taxon>Ecdysozoa</taxon>
        <taxon>Arthropoda</taxon>
        <taxon>Hexapoda</taxon>
        <taxon>Insecta</taxon>
        <taxon>Pterygota</taxon>
        <taxon>Neoptera</taxon>
        <taxon>Paraneoptera</taxon>
        <taxon>Hemiptera</taxon>
        <taxon>Sternorrhyncha</taxon>
        <taxon>Aphidomorpha</taxon>
        <taxon>Aphidoidea</taxon>
        <taxon>Aphididae</taxon>
        <taxon>Aphidini</taxon>
        <taxon>Aphis</taxon>
        <taxon>Aphis</taxon>
    </lineage>
</organism>
<feature type="transmembrane region" description="Helical" evidence="1">
    <location>
        <begin position="24"/>
        <end position="42"/>
    </location>
</feature>
<comment type="caution">
    <text evidence="2">The sequence shown here is derived from an EMBL/GenBank/DDBJ whole genome shotgun (WGS) entry which is preliminary data.</text>
</comment>
<evidence type="ECO:0000313" key="2">
    <source>
        <dbReference type="EMBL" id="KAF0767316.1"/>
    </source>
</evidence>
<evidence type="ECO:0000256" key="1">
    <source>
        <dbReference type="SAM" id="Phobius"/>
    </source>
</evidence>
<keyword evidence="1" id="KW-1133">Transmembrane helix</keyword>
<protein>
    <submittedName>
        <fullName evidence="2">Uncharacterized protein</fullName>
    </submittedName>
</protein>
<proteinExistence type="predicted"/>
<sequence length="145" mass="17488">MQYSHSTHELDEQYGLFWILLEKLPMALLLVFLSLTFVYWAVEIYSLVNEWFVEAKFQRRMAEKTKRTTDNQPIYRFDQIYNDQSYVRRPQSRQFSGTNYFRDLFNHSSSNFREESSKRDDDCCINISLSCEDKVKDVTIDPYFV</sequence>
<keyword evidence="1" id="KW-0472">Membrane</keyword>
<dbReference type="AlphaFoldDB" id="A0A6G0Z946"/>
<name>A0A6G0Z946_APHCR</name>
<accession>A0A6G0Z946</accession>
<gene>
    <name evidence="2" type="ORF">FWK35_00038414</name>
</gene>
<reference evidence="2 3" key="1">
    <citation type="submission" date="2019-08" db="EMBL/GenBank/DDBJ databases">
        <title>Whole genome of Aphis craccivora.</title>
        <authorList>
            <person name="Voronova N.V."/>
            <person name="Shulinski R.S."/>
            <person name="Bandarenka Y.V."/>
            <person name="Zhorov D.G."/>
            <person name="Warner D."/>
        </authorList>
    </citation>
    <scope>NUCLEOTIDE SEQUENCE [LARGE SCALE GENOMIC DNA]</scope>
    <source>
        <strain evidence="2">180601</strain>
        <tissue evidence="2">Whole Body</tissue>
    </source>
</reference>
<keyword evidence="3" id="KW-1185">Reference proteome</keyword>
<dbReference type="Proteomes" id="UP000478052">
    <property type="component" value="Unassembled WGS sequence"/>
</dbReference>
<dbReference type="EMBL" id="VUJU01000996">
    <property type="protein sequence ID" value="KAF0767316.1"/>
    <property type="molecule type" value="Genomic_DNA"/>
</dbReference>